<dbReference type="OrthoDB" id="79871at2759"/>
<keyword evidence="3" id="KW-0862">Zinc</keyword>
<dbReference type="GeneID" id="110985682"/>
<keyword evidence="4 6" id="KW-0175">Coiled coil</keyword>
<evidence type="ECO:0000256" key="1">
    <source>
        <dbReference type="ARBA" id="ARBA00022723"/>
    </source>
</evidence>
<dbReference type="Gene3D" id="1.20.58.900">
    <property type="match status" value="1"/>
</dbReference>
<evidence type="ECO:0000313" key="10">
    <source>
        <dbReference type="Proteomes" id="UP000694845"/>
    </source>
</evidence>
<evidence type="ECO:0000256" key="6">
    <source>
        <dbReference type="SAM" id="Coils"/>
    </source>
</evidence>
<keyword evidence="2 5" id="KW-0863">Zinc-finger</keyword>
<reference evidence="11" key="1">
    <citation type="submission" date="2025-08" db="UniProtKB">
        <authorList>
            <consortium name="RefSeq"/>
        </authorList>
    </citation>
    <scope>IDENTIFICATION</scope>
</reference>
<feature type="domain" description="RUN" evidence="9">
    <location>
        <begin position="105"/>
        <end position="237"/>
    </location>
</feature>
<feature type="region of interest" description="Disordered" evidence="7">
    <location>
        <begin position="1"/>
        <end position="64"/>
    </location>
</feature>
<evidence type="ECO:0000313" key="11">
    <source>
        <dbReference type="RefSeq" id="XP_022102611.1"/>
    </source>
</evidence>
<dbReference type="AlphaFoldDB" id="A0A8B7ZH84"/>
<feature type="domain" description="FYVE-type" evidence="8">
    <location>
        <begin position="604"/>
        <end position="662"/>
    </location>
</feature>
<dbReference type="Pfam" id="PF01363">
    <property type="entry name" value="FYVE"/>
    <property type="match status" value="1"/>
</dbReference>
<gene>
    <name evidence="11" type="primary">LOC110985682</name>
</gene>
<feature type="coiled-coil region" evidence="6">
    <location>
        <begin position="457"/>
        <end position="599"/>
    </location>
</feature>
<dbReference type="Proteomes" id="UP000694845">
    <property type="component" value="Unplaced"/>
</dbReference>
<evidence type="ECO:0000256" key="5">
    <source>
        <dbReference type="PROSITE-ProRule" id="PRU00091"/>
    </source>
</evidence>
<evidence type="ECO:0000256" key="2">
    <source>
        <dbReference type="ARBA" id="ARBA00022771"/>
    </source>
</evidence>
<feature type="coiled-coil region" evidence="6">
    <location>
        <begin position="288"/>
        <end position="350"/>
    </location>
</feature>
<proteinExistence type="predicted"/>
<dbReference type="SMART" id="SM00593">
    <property type="entry name" value="RUN"/>
    <property type="match status" value="1"/>
</dbReference>
<dbReference type="InterPro" id="IPR004012">
    <property type="entry name" value="Run_dom"/>
</dbReference>
<feature type="coiled-coil region" evidence="6">
    <location>
        <begin position="401"/>
        <end position="428"/>
    </location>
</feature>
<dbReference type="Pfam" id="PF02759">
    <property type="entry name" value="RUN"/>
    <property type="match status" value="1"/>
</dbReference>
<accession>A0A8B7ZH84</accession>
<dbReference type="GO" id="GO:0005737">
    <property type="term" value="C:cytoplasm"/>
    <property type="evidence" value="ECO:0007669"/>
    <property type="project" value="TreeGrafter"/>
</dbReference>
<sequence length="668" mass="75493">MAATTALRAGVPSSNSPLEDEPIVYKSKSKTAKDSRGSIVSFREAEGSSGGGDVKKNSGRITTKRADNSVMKNPMLVERSNLLNVAKLCIKNLIESALAEARTLDDEHVPLQQFFVVMEHILSHGLKSKKTFLEKKKSFWGALESLEKTTPEAEEITDSVRNLPGIKTSLGRGRAWLRLALMQKNLADYFKALLERKDVLSEWYEPGALLLEEEAPVIAGLLVGLNVIDCNLCLKGDDLDSAPSVIDFSMYLKDGNYLEKPQESSSGEAPEVNLTALLDQKNYLEEHNRHLASQVNVLQGKIKSLEQASNLAKEELAVANNNILSIQAENDRLKAENDAMKNEVQRKLQIVRADMDVERETYNTSRIGLNELYGEAQDKLQHEAQVRQDVEQELKLQLSLKSEMEMAMRLLEKDIHEKQDTIISLRKQLEDIKTINIDLYNRLQSSDSSLQHKADLVNKLEEKAEQMGATITQIEERLKKAEKEKEAAVETSRKLGQQIAEKDAKRAALETDLKIEREWRASLQKELSREKELVAQLQRETLDAKKLQDELVEVTRQHQKLREECSGQEQALIEMGDKLSESRLKMESMQEAVQSLDKRVWADDKEITSCMQCEKAFSVSRRKHHCRNCGGIFCNSCSENVMPLPAFAKPVRCCDRCHTELLQRYSVS</sequence>
<dbReference type="KEGG" id="aplc:110985682"/>
<dbReference type="SUPFAM" id="SSF140741">
    <property type="entry name" value="RUN domain-like"/>
    <property type="match status" value="1"/>
</dbReference>
<dbReference type="PROSITE" id="PS50826">
    <property type="entry name" value="RUN"/>
    <property type="match status" value="1"/>
</dbReference>
<name>A0A8B7ZH84_ACAPL</name>
<dbReference type="Gene3D" id="3.30.40.10">
    <property type="entry name" value="Zinc/RING finger domain, C3HC4 (zinc finger)"/>
    <property type="match status" value="1"/>
</dbReference>
<keyword evidence="1" id="KW-0479">Metal-binding</keyword>
<protein>
    <submittedName>
        <fullName evidence="11">RUN and FYVE domain-containing protein 2-like isoform X1</fullName>
    </submittedName>
</protein>
<evidence type="ECO:0000259" key="8">
    <source>
        <dbReference type="PROSITE" id="PS50178"/>
    </source>
</evidence>
<dbReference type="PROSITE" id="PS50178">
    <property type="entry name" value="ZF_FYVE"/>
    <property type="match status" value="1"/>
</dbReference>
<organism evidence="10 11">
    <name type="scientific">Acanthaster planci</name>
    <name type="common">Crown-of-thorns starfish</name>
    <dbReference type="NCBI Taxonomy" id="133434"/>
    <lineage>
        <taxon>Eukaryota</taxon>
        <taxon>Metazoa</taxon>
        <taxon>Echinodermata</taxon>
        <taxon>Eleutherozoa</taxon>
        <taxon>Asterozoa</taxon>
        <taxon>Asteroidea</taxon>
        <taxon>Valvatacea</taxon>
        <taxon>Valvatida</taxon>
        <taxon>Acanthasteridae</taxon>
        <taxon>Acanthaster</taxon>
    </lineage>
</organism>
<dbReference type="InterPro" id="IPR013083">
    <property type="entry name" value="Znf_RING/FYVE/PHD"/>
</dbReference>
<dbReference type="GO" id="GO:0008270">
    <property type="term" value="F:zinc ion binding"/>
    <property type="evidence" value="ECO:0007669"/>
    <property type="project" value="UniProtKB-KW"/>
</dbReference>
<keyword evidence="10" id="KW-1185">Reference proteome</keyword>
<dbReference type="RefSeq" id="XP_022102611.1">
    <property type="nucleotide sequence ID" value="XM_022246919.1"/>
</dbReference>
<dbReference type="CDD" id="cd17681">
    <property type="entry name" value="RUN_RUFY1_like"/>
    <property type="match status" value="1"/>
</dbReference>
<evidence type="ECO:0000256" key="3">
    <source>
        <dbReference type="ARBA" id="ARBA00022833"/>
    </source>
</evidence>
<dbReference type="InterPro" id="IPR047335">
    <property type="entry name" value="RUFY1-3"/>
</dbReference>
<dbReference type="SMART" id="SM00064">
    <property type="entry name" value="FYVE"/>
    <property type="match status" value="1"/>
</dbReference>
<dbReference type="InterPro" id="IPR017455">
    <property type="entry name" value="Znf_FYVE-rel"/>
</dbReference>
<dbReference type="CDD" id="cd15721">
    <property type="entry name" value="FYVE_RUFY1_like"/>
    <property type="match status" value="1"/>
</dbReference>
<evidence type="ECO:0000256" key="4">
    <source>
        <dbReference type="ARBA" id="ARBA00023054"/>
    </source>
</evidence>
<evidence type="ECO:0000259" key="9">
    <source>
        <dbReference type="PROSITE" id="PS50826"/>
    </source>
</evidence>
<evidence type="ECO:0000256" key="7">
    <source>
        <dbReference type="SAM" id="MobiDB-lite"/>
    </source>
</evidence>
<dbReference type="InterPro" id="IPR000306">
    <property type="entry name" value="Znf_FYVE"/>
</dbReference>
<dbReference type="PANTHER" id="PTHR45956">
    <property type="entry name" value="RUN AND FYVE DOMAIN-CONTAINING PROTEIN 2-LIKE PROTEIN"/>
    <property type="match status" value="1"/>
</dbReference>
<dbReference type="SUPFAM" id="SSF57903">
    <property type="entry name" value="FYVE/PHD zinc finger"/>
    <property type="match status" value="1"/>
</dbReference>
<dbReference type="FunFam" id="1.20.58.900:FF:000011">
    <property type="entry name" value="Uncharacterized protein, isoform B"/>
    <property type="match status" value="1"/>
</dbReference>
<dbReference type="InterPro" id="IPR011011">
    <property type="entry name" value="Znf_FYVE_PHD"/>
</dbReference>
<dbReference type="InterPro" id="IPR037213">
    <property type="entry name" value="Run_dom_sf"/>
</dbReference>
<dbReference type="PANTHER" id="PTHR45956:SF6">
    <property type="entry name" value="RUN DOMAIN-CONTAINING PROTEIN"/>
    <property type="match status" value="1"/>
</dbReference>